<dbReference type="AlphaFoldDB" id="A0A316U0L9"/>
<name>A0A316U0L9_9BASI</name>
<keyword evidence="3" id="KW-1185">Reference proteome</keyword>
<reference evidence="2 3" key="1">
    <citation type="journal article" date="2018" name="Mol. Biol. Evol.">
        <title>Broad Genomic Sampling Reveals a Smut Pathogenic Ancestry of the Fungal Clade Ustilaginomycotina.</title>
        <authorList>
            <person name="Kijpornyongpan T."/>
            <person name="Mondo S.J."/>
            <person name="Barry K."/>
            <person name="Sandor L."/>
            <person name="Lee J."/>
            <person name="Lipzen A."/>
            <person name="Pangilinan J."/>
            <person name="LaButti K."/>
            <person name="Hainaut M."/>
            <person name="Henrissat B."/>
            <person name="Grigoriev I.V."/>
            <person name="Spatafora J.W."/>
            <person name="Aime M.C."/>
        </authorList>
    </citation>
    <scope>NUCLEOTIDE SEQUENCE [LARGE SCALE GENOMIC DNA]</scope>
    <source>
        <strain evidence="2 3">MCA 4718</strain>
    </source>
</reference>
<dbReference type="InterPro" id="IPR036397">
    <property type="entry name" value="RNaseH_sf"/>
</dbReference>
<organism evidence="2 3">
    <name type="scientific">Pseudomicrostroma glucosiphilum</name>
    <dbReference type="NCBI Taxonomy" id="1684307"/>
    <lineage>
        <taxon>Eukaryota</taxon>
        <taxon>Fungi</taxon>
        <taxon>Dikarya</taxon>
        <taxon>Basidiomycota</taxon>
        <taxon>Ustilaginomycotina</taxon>
        <taxon>Exobasidiomycetes</taxon>
        <taxon>Microstromatales</taxon>
        <taxon>Microstromatales incertae sedis</taxon>
        <taxon>Pseudomicrostroma</taxon>
    </lineage>
</organism>
<accession>A0A316U0L9</accession>
<dbReference type="InterPro" id="IPR038717">
    <property type="entry name" value="Tc1-like_DDE_dom"/>
</dbReference>
<gene>
    <name evidence="2" type="ORF">BCV69DRAFT_253416</name>
</gene>
<evidence type="ECO:0000313" key="3">
    <source>
        <dbReference type="Proteomes" id="UP000245942"/>
    </source>
</evidence>
<dbReference type="EMBL" id="KZ819338">
    <property type="protein sequence ID" value="PWN18033.1"/>
    <property type="molecule type" value="Genomic_DNA"/>
</dbReference>
<dbReference type="OrthoDB" id="2142724at2759"/>
<dbReference type="PANTHER" id="PTHR46564">
    <property type="entry name" value="TRANSPOSASE"/>
    <property type="match status" value="1"/>
</dbReference>
<sequence>MRAVDEELLSLGQCVYLGAYSWPTAQRLRFQWLGHDRSLAPRKTGGDLGRPRRMNKAAAYQLLSLIKEQPDAQLSELSKALFDLGYGYFSTPYLCKATRRLNVSYKVANCYATARSDLQRLEYRHMIKYYDPEQLVFIDESAFDYRVCNRKRARSTKGRLAYLRQPFQRGNRLSFMPACSLTKGCFAYYTKTGSVNGEVFLHYLREVLLPQMSEVPLANSVIVCDNASIHKVPGVLDLVHSQSECQEAAAGQHTT</sequence>
<evidence type="ECO:0000313" key="2">
    <source>
        <dbReference type="EMBL" id="PWN18033.1"/>
    </source>
</evidence>
<dbReference type="GO" id="GO:0003676">
    <property type="term" value="F:nucleic acid binding"/>
    <property type="evidence" value="ECO:0007669"/>
    <property type="project" value="InterPro"/>
</dbReference>
<dbReference type="STRING" id="1684307.A0A316U0L9"/>
<dbReference type="GeneID" id="37012252"/>
<protein>
    <recommendedName>
        <fullName evidence="1">Tc1-like transposase DDE domain-containing protein</fullName>
    </recommendedName>
</protein>
<dbReference type="Pfam" id="PF13358">
    <property type="entry name" value="DDE_3"/>
    <property type="match status" value="1"/>
</dbReference>
<proteinExistence type="predicted"/>
<evidence type="ECO:0000259" key="1">
    <source>
        <dbReference type="Pfam" id="PF13358"/>
    </source>
</evidence>
<dbReference type="RefSeq" id="XP_025345193.1">
    <property type="nucleotide sequence ID" value="XM_025490518.1"/>
</dbReference>
<feature type="domain" description="Tc1-like transposase DDE" evidence="1">
    <location>
        <begin position="134"/>
        <end position="242"/>
    </location>
</feature>
<dbReference type="PANTHER" id="PTHR46564:SF1">
    <property type="entry name" value="TRANSPOSASE"/>
    <property type="match status" value="1"/>
</dbReference>
<dbReference type="Gene3D" id="3.30.420.10">
    <property type="entry name" value="Ribonuclease H-like superfamily/Ribonuclease H"/>
    <property type="match status" value="1"/>
</dbReference>
<dbReference type="Proteomes" id="UP000245942">
    <property type="component" value="Unassembled WGS sequence"/>
</dbReference>